<protein>
    <recommendedName>
        <fullName evidence="1">F-box domain-containing protein</fullName>
    </recommendedName>
</protein>
<dbReference type="AlphaFoldDB" id="A0A8K0RML2"/>
<evidence type="ECO:0000313" key="3">
    <source>
        <dbReference type="Proteomes" id="UP000813427"/>
    </source>
</evidence>
<reference evidence="2" key="1">
    <citation type="journal article" date="2021" name="Nat. Commun.">
        <title>Genetic determinants of endophytism in the Arabidopsis root mycobiome.</title>
        <authorList>
            <person name="Mesny F."/>
            <person name="Miyauchi S."/>
            <person name="Thiergart T."/>
            <person name="Pickel B."/>
            <person name="Atanasova L."/>
            <person name="Karlsson M."/>
            <person name="Huettel B."/>
            <person name="Barry K.W."/>
            <person name="Haridas S."/>
            <person name="Chen C."/>
            <person name="Bauer D."/>
            <person name="Andreopoulos W."/>
            <person name="Pangilinan J."/>
            <person name="LaButti K."/>
            <person name="Riley R."/>
            <person name="Lipzen A."/>
            <person name="Clum A."/>
            <person name="Drula E."/>
            <person name="Henrissat B."/>
            <person name="Kohler A."/>
            <person name="Grigoriev I.V."/>
            <person name="Martin F.M."/>
            <person name="Hacquard S."/>
        </authorList>
    </citation>
    <scope>NUCLEOTIDE SEQUENCE</scope>
    <source>
        <strain evidence="2">MPI-SDFR-AT-0068</strain>
    </source>
</reference>
<dbReference type="EMBL" id="JAGPXF010000006">
    <property type="protein sequence ID" value="KAH7238316.1"/>
    <property type="molecule type" value="Genomic_DNA"/>
</dbReference>
<evidence type="ECO:0000259" key="1">
    <source>
        <dbReference type="Pfam" id="PF00646"/>
    </source>
</evidence>
<accession>A0A8K0RML2</accession>
<dbReference type="SUPFAM" id="SSF52047">
    <property type="entry name" value="RNI-like"/>
    <property type="match status" value="1"/>
</dbReference>
<comment type="caution">
    <text evidence="2">The sequence shown here is derived from an EMBL/GenBank/DDBJ whole genome shotgun (WGS) entry which is preliminary data.</text>
</comment>
<evidence type="ECO:0000313" key="2">
    <source>
        <dbReference type="EMBL" id="KAH7238316.1"/>
    </source>
</evidence>
<name>A0A8K0RML2_9HYPO</name>
<organism evidence="2 3">
    <name type="scientific">Fusarium tricinctum</name>
    <dbReference type="NCBI Taxonomy" id="61284"/>
    <lineage>
        <taxon>Eukaryota</taxon>
        <taxon>Fungi</taxon>
        <taxon>Dikarya</taxon>
        <taxon>Ascomycota</taxon>
        <taxon>Pezizomycotina</taxon>
        <taxon>Sordariomycetes</taxon>
        <taxon>Hypocreomycetidae</taxon>
        <taxon>Hypocreales</taxon>
        <taxon>Nectriaceae</taxon>
        <taxon>Fusarium</taxon>
        <taxon>Fusarium tricinctum species complex</taxon>
    </lineage>
</organism>
<dbReference type="OrthoDB" id="5224238at2759"/>
<dbReference type="InterPro" id="IPR001810">
    <property type="entry name" value="F-box_dom"/>
</dbReference>
<proteinExistence type="predicted"/>
<dbReference type="Proteomes" id="UP000813427">
    <property type="component" value="Unassembled WGS sequence"/>
</dbReference>
<feature type="domain" description="F-box" evidence="1">
    <location>
        <begin position="19"/>
        <end position="47"/>
    </location>
</feature>
<dbReference type="InterPro" id="IPR032675">
    <property type="entry name" value="LRR_dom_sf"/>
</dbReference>
<sequence length="409" mass="47315">MATLHERASSSSSPHPRLIHLPYELINNIAAFLTRQDFINFRLSSRTVSACTTPLLALTCFDGVPWRTDGKRLHELSHIPSCARRIRSVKFNMARMVEEEVEYATSRFINADELNRRWGSYLMTQDVFLGPIELPLDLVIPALKRLPNLDTICLTWTHCPWDDHFDISDVFDREKSLEMASNEIYDTQDAVLEALLQRNTPMKSLTIEPFLHTELTIPSGLKVNVSTVLGSVTQLHLEVQYEIVSFEPKRLDDWISLMPNIRDLRVHSCPVNNPAPDIDFFITKRLKNLEKLDLSCLQFNFVNFSRLITNHASTLNEVRLESLWGWCDPFSAEEIDWDMMFQLMNKKLEVLEKVRINGTFSDNVGWHQLFFHGDLIWAEALARIMGEISEPLETFILKGGEYPRPRWII</sequence>
<dbReference type="Gene3D" id="3.80.10.10">
    <property type="entry name" value="Ribonuclease Inhibitor"/>
    <property type="match status" value="1"/>
</dbReference>
<dbReference type="Pfam" id="PF00646">
    <property type="entry name" value="F-box"/>
    <property type="match status" value="1"/>
</dbReference>
<keyword evidence="3" id="KW-1185">Reference proteome</keyword>
<gene>
    <name evidence="2" type="ORF">BKA59DRAFT_242577</name>
</gene>